<evidence type="ECO:0000256" key="2">
    <source>
        <dbReference type="ARBA" id="ARBA00023136"/>
    </source>
</evidence>
<dbReference type="PANTHER" id="PTHR11640">
    <property type="entry name" value="NEPHRIN"/>
    <property type="match status" value="1"/>
</dbReference>
<dbReference type="OrthoDB" id="10048737at2759"/>
<dbReference type="PANTHER" id="PTHR11640:SF136">
    <property type="entry name" value="NEPHRIN"/>
    <property type="match status" value="1"/>
</dbReference>
<reference evidence="7" key="1">
    <citation type="journal article" date="2010" name="Science">
        <title>Plasticity of animal genome architecture unmasked by rapid evolution of a pelagic tunicate.</title>
        <authorList>
            <person name="Denoeud F."/>
            <person name="Henriet S."/>
            <person name="Mungpakdee S."/>
            <person name="Aury J.M."/>
            <person name="Da Silva C."/>
            <person name="Brinkmann H."/>
            <person name="Mikhaleva J."/>
            <person name="Olsen L.C."/>
            <person name="Jubin C."/>
            <person name="Canestro C."/>
            <person name="Bouquet J.M."/>
            <person name="Danks G."/>
            <person name="Poulain J."/>
            <person name="Campsteijn C."/>
            <person name="Adamski M."/>
            <person name="Cross I."/>
            <person name="Yadetie F."/>
            <person name="Muffato M."/>
            <person name="Louis A."/>
            <person name="Butcher S."/>
            <person name="Tsagkogeorga G."/>
            <person name="Konrad A."/>
            <person name="Singh S."/>
            <person name="Jensen M.F."/>
            <person name="Cong E.H."/>
            <person name="Eikeseth-Otteraa H."/>
            <person name="Noel B."/>
            <person name="Anthouard V."/>
            <person name="Porcel B.M."/>
            <person name="Kachouri-Lafond R."/>
            <person name="Nishino A."/>
            <person name="Ugolini M."/>
            <person name="Chourrout P."/>
            <person name="Nishida H."/>
            <person name="Aasland R."/>
            <person name="Huzurbazar S."/>
            <person name="Westhof E."/>
            <person name="Delsuc F."/>
            <person name="Lehrach H."/>
            <person name="Reinhardt R."/>
            <person name="Weissenbach J."/>
            <person name="Roy S.W."/>
            <person name="Artiguenave F."/>
            <person name="Postlethwait J.H."/>
            <person name="Manak J.R."/>
            <person name="Thompson E.M."/>
            <person name="Jaillon O."/>
            <person name="Du Pasquier L."/>
            <person name="Boudinot P."/>
            <person name="Liberles D.A."/>
            <person name="Volff J.N."/>
            <person name="Philippe H."/>
            <person name="Lenhard B."/>
            <person name="Roest Crollius H."/>
            <person name="Wincker P."/>
            <person name="Chourrout D."/>
        </authorList>
    </citation>
    <scope>NUCLEOTIDE SEQUENCE [LARGE SCALE GENOMIC DNA]</scope>
</reference>
<sequence length="227" mass="24381">MFILCMLLYAVKGKELSFGAEPEAVQAIIGEKVRLQCNVDGNEKEDRYMVQWLKGGLGLGFPPLLKSRYAAAIGASDYSLSIDNVQLSDEGQFECQITPAGLRSKTAKLSVLVPPKTVDISPVGGDFEIVKTGSVELIKVIEGKPTKVRCIATDSKPQTNLEWTLGDDKMASTASVSGDLLLTTFSEVTIVPTKSDNGKQLSCLAENPALGATPTRVLVQLDVQSKF</sequence>
<keyword evidence="8" id="KW-1185">Reference proteome</keyword>
<feature type="domain" description="Ig-like" evidence="6">
    <location>
        <begin position="115"/>
        <end position="219"/>
    </location>
</feature>
<dbReference type="Gene3D" id="2.60.40.10">
    <property type="entry name" value="Immunoglobulins"/>
    <property type="match status" value="2"/>
</dbReference>
<dbReference type="InterPro" id="IPR013098">
    <property type="entry name" value="Ig_I-set"/>
</dbReference>
<evidence type="ECO:0000256" key="3">
    <source>
        <dbReference type="ARBA" id="ARBA00023157"/>
    </source>
</evidence>
<evidence type="ECO:0000313" key="8">
    <source>
        <dbReference type="Proteomes" id="UP000001307"/>
    </source>
</evidence>
<dbReference type="InterPro" id="IPR013162">
    <property type="entry name" value="CD80_C2-set"/>
</dbReference>
<keyword evidence="5" id="KW-0393">Immunoglobulin domain</keyword>
<dbReference type="GO" id="GO:0005911">
    <property type="term" value="C:cell-cell junction"/>
    <property type="evidence" value="ECO:0007669"/>
    <property type="project" value="TreeGrafter"/>
</dbReference>
<evidence type="ECO:0000259" key="6">
    <source>
        <dbReference type="PROSITE" id="PS50835"/>
    </source>
</evidence>
<dbReference type="PROSITE" id="PS50835">
    <property type="entry name" value="IG_LIKE"/>
    <property type="match status" value="2"/>
</dbReference>
<dbReference type="Pfam" id="PF07679">
    <property type="entry name" value="I-set"/>
    <property type="match status" value="1"/>
</dbReference>
<dbReference type="AlphaFoldDB" id="E4XIB5"/>
<dbReference type="SMART" id="SM00409">
    <property type="entry name" value="IG"/>
    <property type="match status" value="2"/>
</dbReference>
<evidence type="ECO:0000256" key="5">
    <source>
        <dbReference type="ARBA" id="ARBA00023319"/>
    </source>
</evidence>
<dbReference type="InterPro" id="IPR007110">
    <property type="entry name" value="Ig-like_dom"/>
</dbReference>
<proteinExistence type="predicted"/>
<dbReference type="InParanoid" id="E4XIB5"/>
<keyword evidence="3" id="KW-1015">Disulfide bond</keyword>
<dbReference type="InterPro" id="IPR003598">
    <property type="entry name" value="Ig_sub2"/>
</dbReference>
<dbReference type="InterPro" id="IPR051275">
    <property type="entry name" value="Cell_adhesion_signaling"/>
</dbReference>
<dbReference type="Pfam" id="PF08205">
    <property type="entry name" value="C2-set_2"/>
    <property type="match status" value="1"/>
</dbReference>
<feature type="domain" description="Ig-like" evidence="6">
    <location>
        <begin position="30"/>
        <end position="110"/>
    </location>
</feature>
<dbReference type="EMBL" id="FN653054">
    <property type="protein sequence ID" value="CBY10316.1"/>
    <property type="molecule type" value="Genomic_DNA"/>
</dbReference>
<dbReference type="InterPro" id="IPR013783">
    <property type="entry name" value="Ig-like_fold"/>
</dbReference>
<keyword evidence="2" id="KW-0472">Membrane</keyword>
<dbReference type="SUPFAM" id="SSF48726">
    <property type="entry name" value="Immunoglobulin"/>
    <property type="match status" value="2"/>
</dbReference>
<evidence type="ECO:0000256" key="1">
    <source>
        <dbReference type="ARBA" id="ARBA00004479"/>
    </source>
</evidence>
<dbReference type="SMART" id="SM00408">
    <property type="entry name" value="IGc2"/>
    <property type="match status" value="1"/>
</dbReference>
<gene>
    <name evidence="7" type="ORF">GSOID_T00011255001</name>
</gene>
<dbReference type="InterPro" id="IPR003599">
    <property type="entry name" value="Ig_sub"/>
</dbReference>
<organism evidence="7">
    <name type="scientific">Oikopleura dioica</name>
    <name type="common">Tunicate</name>
    <dbReference type="NCBI Taxonomy" id="34765"/>
    <lineage>
        <taxon>Eukaryota</taxon>
        <taxon>Metazoa</taxon>
        <taxon>Chordata</taxon>
        <taxon>Tunicata</taxon>
        <taxon>Appendicularia</taxon>
        <taxon>Copelata</taxon>
        <taxon>Oikopleuridae</taxon>
        <taxon>Oikopleura</taxon>
    </lineage>
</organism>
<keyword evidence="4" id="KW-0325">Glycoprotein</keyword>
<comment type="subcellular location">
    <subcellularLocation>
        <location evidence="1">Membrane</location>
        <topology evidence="1">Single-pass type I membrane protein</topology>
    </subcellularLocation>
</comment>
<dbReference type="GO" id="GO:0098609">
    <property type="term" value="P:cell-cell adhesion"/>
    <property type="evidence" value="ECO:0007669"/>
    <property type="project" value="TreeGrafter"/>
</dbReference>
<protein>
    <recommendedName>
        <fullName evidence="6">Ig-like domain-containing protein</fullName>
    </recommendedName>
</protein>
<accession>E4XIB5</accession>
<dbReference type="GO" id="GO:0050839">
    <property type="term" value="F:cell adhesion molecule binding"/>
    <property type="evidence" value="ECO:0007669"/>
    <property type="project" value="TreeGrafter"/>
</dbReference>
<evidence type="ECO:0000313" key="7">
    <source>
        <dbReference type="EMBL" id="CBY10316.1"/>
    </source>
</evidence>
<dbReference type="GO" id="GO:0005886">
    <property type="term" value="C:plasma membrane"/>
    <property type="evidence" value="ECO:0007669"/>
    <property type="project" value="TreeGrafter"/>
</dbReference>
<name>E4XIB5_OIKDI</name>
<dbReference type="Proteomes" id="UP000001307">
    <property type="component" value="Unassembled WGS sequence"/>
</dbReference>
<evidence type="ECO:0000256" key="4">
    <source>
        <dbReference type="ARBA" id="ARBA00023180"/>
    </source>
</evidence>
<dbReference type="InterPro" id="IPR036179">
    <property type="entry name" value="Ig-like_dom_sf"/>
</dbReference>